<keyword evidence="2" id="KW-0812">Transmembrane</keyword>
<evidence type="ECO:0000256" key="2">
    <source>
        <dbReference type="SAM" id="Phobius"/>
    </source>
</evidence>
<feature type="region of interest" description="Disordered" evidence="1">
    <location>
        <begin position="374"/>
        <end position="412"/>
    </location>
</feature>
<keyword evidence="2" id="KW-1133">Transmembrane helix</keyword>
<feature type="signal peptide" evidence="3">
    <location>
        <begin position="1"/>
        <end position="26"/>
    </location>
</feature>
<gene>
    <name evidence="4" type="ORF">I350_01098</name>
</gene>
<sequence length="716" mass="76264">MPASPFSTILIAALLWGVLFGKSVQAGYLSVNMTQAVQCERATVQWEGDDGPYHLLLTPTEIKQHGYNVWIESIPAGTHEYTFTIKQPAGLQFMLTMWGASGISYAATTDVMTVGTSSTGDSSCFLSDDQILDLYSFSFTLDTANNDTYPAQCSNISLSWPTSLESNVTSDVAKRDLAGLDKMAERDSSVELEELALSSSDHSGNTTSPPTLFGVIPLGNSFSIPITYANTSKFASSLPASSLSDNPTTRTSQGTTYLDWTVDMAKGTRFLLVAGIGSEQKWASGGSSKMFTVGQGSTGCVGSEQGSDGAPSVTASDGTATATTTVPVNPGGSNGSELSPTVRTVVAAICSILGTLVIVGLVFFCRRRMRNKRDADAVVTAGQPSTGSSGGGGKRFGMFAKRGSSPKAVNRTTAADTQLDLIASRTSVARQRELTPLVAHDLAPTVSPSTASPQDALDPFVDQQTPNSSMSHKHPYPPTPSSQSAYDPGFAGLGAGRALNGGRQPSPVTPITPVGGEGMGRNSSMDALLPAGSVYHDPPTRGHDAGLDSGGSAGEASLPSRPDSGGYATESYYRPYMRQQSGPLVLHDPTTRDVDASTEGGEDSEDVTDLKRDTLATTGQRPQIRLRTAQSRQGSAGSGPPSATARRRRREEQEMEFMVHRDAGRVVAPDSGNVLELPPRYEEVQWTEEERREREERELERERAREQREREERGTR</sequence>
<dbReference type="AlphaFoldDB" id="A0A1E3KCA8"/>
<proteinExistence type="predicted"/>
<evidence type="ECO:0000256" key="3">
    <source>
        <dbReference type="SAM" id="SignalP"/>
    </source>
</evidence>
<feature type="chain" id="PRO_5009130908" description="Dystroglycan-type cadherin-like domain-containing protein" evidence="3">
    <location>
        <begin position="27"/>
        <end position="716"/>
    </location>
</feature>
<feature type="transmembrane region" description="Helical" evidence="2">
    <location>
        <begin position="345"/>
        <end position="365"/>
    </location>
</feature>
<reference evidence="4 5" key="1">
    <citation type="submission" date="2016-06" db="EMBL/GenBank/DDBJ databases">
        <title>Evolution of pathogenesis and genome organization in the Tremellales.</title>
        <authorList>
            <person name="Cuomo C."/>
            <person name="Litvintseva A."/>
            <person name="Heitman J."/>
            <person name="Chen Y."/>
            <person name="Sun S."/>
            <person name="Springer D."/>
            <person name="Dromer F."/>
            <person name="Young S."/>
            <person name="Zeng Q."/>
            <person name="Chapman S."/>
            <person name="Gujja S."/>
            <person name="Saif S."/>
            <person name="Birren B."/>
        </authorList>
    </citation>
    <scope>NUCLEOTIDE SEQUENCE [LARGE SCALE GENOMIC DNA]</scope>
    <source>
        <strain evidence="4 5">CBS 6273</strain>
    </source>
</reference>
<organism evidence="4 5">
    <name type="scientific">Cryptococcus amylolentus CBS 6273</name>
    <dbReference type="NCBI Taxonomy" id="1296118"/>
    <lineage>
        <taxon>Eukaryota</taxon>
        <taxon>Fungi</taxon>
        <taxon>Dikarya</taxon>
        <taxon>Basidiomycota</taxon>
        <taxon>Agaricomycotina</taxon>
        <taxon>Tremellomycetes</taxon>
        <taxon>Tremellales</taxon>
        <taxon>Cryptococcaceae</taxon>
        <taxon>Cryptococcus</taxon>
    </lineage>
</organism>
<accession>A0A1E3KCA8</accession>
<evidence type="ECO:0000313" key="5">
    <source>
        <dbReference type="Proteomes" id="UP000095149"/>
    </source>
</evidence>
<dbReference type="Proteomes" id="UP000095149">
    <property type="component" value="Unassembled WGS sequence"/>
</dbReference>
<name>A0A1E3KCA8_9TREE</name>
<protein>
    <recommendedName>
        <fullName evidence="6">Dystroglycan-type cadherin-like domain-containing protein</fullName>
    </recommendedName>
</protein>
<dbReference type="EMBL" id="MEKH01000002">
    <property type="protein sequence ID" value="ODO10503.1"/>
    <property type="molecule type" value="Genomic_DNA"/>
</dbReference>
<evidence type="ECO:0000313" key="4">
    <source>
        <dbReference type="EMBL" id="ODO10503.1"/>
    </source>
</evidence>
<evidence type="ECO:0008006" key="6">
    <source>
        <dbReference type="Google" id="ProtNLM"/>
    </source>
</evidence>
<feature type="region of interest" description="Disordered" evidence="1">
    <location>
        <begin position="300"/>
        <end position="338"/>
    </location>
</feature>
<feature type="compositionally biased region" description="Basic and acidic residues" evidence="1">
    <location>
        <begin position="679"/>
        <end position="716"/>
    </location>
</feature>
<dbReference type="OrthoDB" id="2591431at2759"/>
<keyword evidence="2" id="KW-0472">Membrane</keyword>
<evidence type="ECO:0000256" key="1">
    <source>
        <dbReference type="SAM" id="MobiDB-lite"/>
    </source>
</evidence>
<comment type="caution">
    <text evidence="4">The sequence shown here is derived from an EMBL/GenBank/DDBJ whole genome shotgun (WGS) entry which is preliminary data.</text>
</comment>
<feature type="region of interest" description="Disordered" evidence="1">
    <location>
        <begin position="439"/>
        <end position="716"/>
    </location>
</feature>
<keyword evidence="3" id="KW-0732">Signal</keyword>